<proteinExistence type="predicted"/>
<dbReference type="Proteomes" id="UP000027920">
    <property type="component" value="Unassembled WGS sequence"/>
</dbReference>
<dbReference type="HOGENOM" id="CLU_2413271_0_0_1"/>
<comment type="caution">
    <text evidence="1">The sequence shown here is derived from an EMBL/GenBank/DDBJ whole genome shotgun (WGS) entry which is preliminary data.</text>
</comment>
<dbReference type="EMBL" id="AMGV01000013">
    <property type="protein sequence ID" value="KEF53527.1"/>
    <property type="molecule type" value="Genomic_DNA"/>
</dbReference>
<dbReference type="AlphaFoldDB" id="A0A072P1G8"/>
<accession>A0A072P1G8</accession>
<sequence length="92" mass="9934">MSGDEAEVTHLQSFLSHSYIGVQRSGRSGVSEFPAGPSTCKRRPKCGMGIGQGYHKDLSDKTAQCIDQTAGTWQSRGLGQLSRRAHGNPCRL</sequence>
<dbReference type="RefSeq" id="XP_013256117.1">
    <property type="nucleotide sequence ID" value="XM_013400663.1"/>
</dbReference>
<dbReference type="GeneID" id="25285406"/>
<protein>
    <submittedName>
        <fullName evidence="1">Uncharacterized protein</fullName>
    </submittedName>
</protein>
<keyword evidence="2" id="KW-1185">Reference proteome</keyword>
<name>A0A072P1G8_9EURO</name>
<organism evidence="1 2">
    <name type="scientific">Exophiala aquamarina CBS 119918</name>
    <dbReference type="NCBI Taxonomy" id="1182545"/>
    <lineage>
        <taxon>Eukaryota</taxon>
        <taxon>Fungi</taxon>
        <taxon>Dikarya</taxon>
        <taxon>Ascomycota</taxon>
        <taxon>Pezizomycotina</taxon>
        <taxon>Eurotiomycetes</taxon>
        <taxon>Chaetothyriomycetidae</taxon>
        <taxon>Chaetothyriales</taxon>
        <taxon>Herpotrichiellaceae</taxon>
        <taxon>Exophiala</taxon>
    </lineage>
</organism>
<evidence type="ECO:0000313" key="2">
    <source>
        <dbReference type="Proteomes" id="UP000027920"/>
    </source>
</evidence>
<gene>
    <name evidence="1" type="ORF">A1O9_10502</name>
</gene>
<reference evidence="1 2" key="1">
    <citation type="submission" date="2013-03" db="EMBL/GenBank/DDBJ databases">
        <title>The Genome Sequence of Exophiala aquamarina CBS 119918.</title>
        <authorList>
            <consortium name="The Broad Institute Genomics Platform"/>
            <person name="Cuomo C."/>
            <person name="de Hoog S."/>
            <person name="Gorbushina A."/>
            <person name="Walker B."/>
            <person name="Young S.K."/>
            <person name="Zeng Q."/>
            <person name="Gargeya S."/>
            <person name="Fitzgerald M."/>
            <person name="Haas B."/>
            <person name="Abouelleil A."/>
            <person name="Allen A.W."/>
            <person name="Alvarado L."/>
            <person name="Arachchi H.M."/>
            <person name="Berlin A.M."/>
            <person name="Chapman S.B."/>
            <person name="Gainer-Dewar J."/>
            <person name="Goldberg J."/>
            <person name="Griggs A."/>
            <person name="Gujja S."/>
            <person name="Hansen M."/>
            <person name="Howarth C."/>
            <person name="Imamovic A."/>
            <person name="Ireland A."/>
            <person name="Larimer J."/>
            <person name="McCowan C."/>
            <person name="Murphy C."/>
            <person name="Pearson M."/>
            <person name="Poon T.W."/>
            <person name="Priest M."/>
            <person name="Roberts A."/>
            <person name="Saif S."/>
            <person name="Shea T."/>
            <person name="Sisk P."/>
            <person name="Sykes S."/>
            <person name="Wortman J."/>
            <person name="Nusbaum C."/>
            <person name="Birren B."/>
        </authorList>
    </citation>
    <scope>NUCLEOTIDE SEQUENCE [LARGE SCALE GENOMIC DNA]</scope>
    <source>
        <strain evidence="1 2">CBS 119918</strain>
    </source>
</reference>
<dbReference type="VEuPathDB" id="FungiDB:A1O9_10502"/>
<evidence type="ECO:0000313" key="1">
    <source>
        <dbReference type="EMBL" id="KEF53527.1"/>
    </source>
</evidence>